<name>A0A4S2GVF9_9PROT</name>
<evidence type="ECO:0000259" key="1">
    <source>
        <dbReference type="Pfam" id="PF03432"/>
    </source>
</evidence>
<feature type="domain" description="MobA/VirD2-like nuclease" evidence="1">
    <location>
        <begin position="133"/>
        <end position="192"/>
    </location>
</feature>
<dbReference type="InterPro" id="IPR005094">
    <property type="entry name" value="Endonuclease_MobA/VirD2"/>
</dbReference>
<dbReference type="Proteomes" id="UP000308054">
    <property type="component" value="Unassembled WGS sequence"/>
</dbReference>
<dbReference type="RefSeq" id="WP_135997618.1">
    <property type="nucleotide sequence ID" value="NZ_CP071057.1"/>
</dbReference>
<dbReference type="Pfam" id="PF03432">
    <property type="entry name" value="Relaxase"/>
    <property type="match status" value="1"/>
</dbReference>
<reference evidence="2 3" key="1">
    <citation type="journal article" date="2017" name="Int. J. Syst. Evol. Microbiol.">
        <title>Marinicauda algicola sp. nov., isolated from a marine red alga Rhodosorus marinus.</title>
        <authorList>
            <person name="Jeong S.E."/>
            <person name="Jeon S.H."/>
            <person name="Chun B.H."/>
            <person name="Kim D.W."/>
            <person name="Jeon C.O."/>
        </authorList>
    </citation>
    <scope>NUCLEOTIDE SEQUENCE [LARGE SCALE GENOMIC DNA]</scope>
    <source>
        <strain evidence="2 3">JCM 31718</strain>
    </source>
</reference>
<proteinExistence type="predicted"/>
<sequence length="644" mass="72527">MVDDTDFTPRLGKLRDVGAGSSKRFRARVLKVAKGLHRKPTRPGFTGARIGRGSAAGIHALSRAGHIERFRMRRVVVKVHIARARTGIGVAAYGRHLDYIQRDGVDREGRGGELYGREGERVDGRDFADRSQDDRHQFRIIVSPEDAGEMGDLKETTRRLMNEMERDLGTRLDWVAVDHHNTGHPHTHIVIRGKDAMGQDLVIARDYLMKGLRARAEERLTQELGPRRDVEIAKARQREVTMDRFTGLDRELASLAVNDRVELPPASGAQARFTRSLQRQRLAHLEGLHLAAPSGTDVWQLKPNWQRALTAMGRRGDIIRALAAGVEHGPHLTKVHFFDERLDDAPPLRGTVIQNGPEDELTDKRFLLLQDFEGTPWYVPAGDDPVPPRGAVVEVSRKQGSPSRSDRVITQIAERNGGFYSDALHAEADPSASSAYRLAHKRRLEALRRAGIVTRGMDGVWQIGERYLEQAAEYEAARGGGIRVRVRSWMAMEAQIEARAETWLDQVSPTEIGEGEKRLHEARLLRLGFLRREGLLVDEQDRLSEEVRRRMRLEELRRAAAGETNQSGRKYAALETGERFEGVFERTADLAQGRMAIIGNEKAFAMVPWRPDLERQRGRSLVIEAREHGISWTLPGGRQRGLGR</sequence>
<dbReference type="InterPro" id="IPR021795">
    <property type="entry name" value="DUF3363"/>
</dbReference>
<evidence type="ECO:0000313" key="3">
    <source>
        <dbReference type="Proteomes" id="UP000308054"/>
    </source>
</evidence>
<organism evidence="2 3">
    <name type="scientific">Marinicauda algicola</name>
    <dbReference type="NCBI Taxonomy" id="2029849"/>
    <lineage>
        <taxon>Bacteria</taxon>
        <taxon>Pseudomonadati</taxon>
        <taxon>Pseudomonadota</taxon>
        <taxon>Alphaproteobacteria</taxon>
        <taxon>Maricaulales</taxon>
        <taxon>Maricaulaceae</taxon>
        <taxon>Marinicauda</taxon>
    </lineage>
</organism>
<dbReference type="AlphaFoldDB" id="A0A4S2GVF9"/>
<accession>A0A4S2GVF9</accession>
<gene>
    <name evidence="2" type="ORF">E5163_16480</name>
</gene>
<dbReference type="EMBL" id="SRXW01000009">
    <property type="protein sequence ID" value="TGY87087.1"/>
    <property type="molecule type" value="Genomic_DNA"/>
</dbReference>
<evidence type="ECO:0000313" key="2">
    <source>
        <dbReference type="EMBL" id="TGY87087.1"/>
    </source>
</evidence>
<protein>
    <submittedName>
        <fullName evidence="2">DUF3363 domain-containing protein</fullName>
    </submittedName>
</protein>
<comment type="caution">
    <text evidence="2">The sequence shown here is derived from an EMBL/GenBank/DDBJ whole genome shotgun (WGS) entry which is preliminary data.</text>
</comment>
<dbReference type="OrthoDB" id="9809969at2"/>
<keyword evidence="3" id="KW-1185">Reference proteome</keyword>
<dbReference type="Pfam" id="PF11843">
    <property type="entry name" value="DUF3363"/>
    <property type="match status" value="1"/>
</dbReference>